<reference evidence="2" key="1">
    <citation type="submission" date="2019-07" db="EMBL/GenBank/DDBJ databases">
        <authorList>
            <person name="Lazarte J.N."/>
            <person name="Poliero A."/>
            <person name="Beron C."/>
        </authorList>
    </citation>
    <scope>NUCLEOTIDE SEQUENCE</scope>
    <source>
        <strain evidence="2">FCC7</strain>
    </source>
</reference>
<dbReference type="Pfam" id="PF13304">
    <property type="entry name" value="AAA_21"/>
    <property type="match status" value="1"/>
</dbReference>
<comment type="caution">
    <text evidence="2">The sequence shown here is derived from an EMBL/GenBank/DDBJ whole genome shotgun (WGS) entry which is preliminary data.</text>
</comment>
<protein>
    <submittedName>
        <fullName evidence="2">AAA family ATPase</fullName>
    </submittedName>
</protein>
<dbReference type="GO" id="GO:0016887">
    <property type="term" value="F:ATP hydrolysis activity"/>
    <property type="evidence" value="ECO:0007669"/>
    <property type="project" value="InterPro"/>
</dbReference>
<organism evidence="2 3">
    <name type="scientific">Bacillus thuringiensis</name>
    <dbReference type="NCBI Taxonomy" id="1428"/>
    <lineage>
        <taxon>Bacteria</taxon>
        <taxon>Bacillati</taxon>
        <taxon>Bacillota</taxon>
        <taxon>Bacilli</taxon>
        <taxon>Bacillales</taxon>
        <taxon>Bacillaceae</taxon>
        <taxon>Bacillus</taxon>
        <taxon>Bacillus cereus group</taxon>
    </lineage>
</organism>
<dbReference type="Gene3D" id="3.40.50.300">
    <property type="entry name" value="P-loop containing nucleotide triphosphate hydrolases"/>
    <property type="match status" value="1"/>
</dbReference>
<dbReference type="InterPro" id="IPR003959">
    <property type="entry name" value="ATPase_AAA_core"/>
</dbReference>
<dbReference type="InterPro" id="IPR051396">
    <property type="entry name" value="Bact_Antivir_Def_Nuclease"/>
</dbReference>
<evidence type="ECO:0000313" key="3">
    <source>
        <dbReference type="Proteomes" id="UP000775627"/>
    </source>
</evidence>
<dbReference type="PANTHER" id="PTHR43581:SF2">
    <property type="entry name" value="EXCINUCLEASE ATPASE SUBUNIT"/>
    <property type="match status" value="1"/>
</dbReference>
<dbReference type="Proteomes" id="UP000775627">
    <property type="component" value="Unassembled WGS sequence"/>
</dbReference>
<proteinExistence type="predicted"/>
<reference evidence="2" key="2">
    <citation type="journal article" date="2021" name="J. Invertebr. Pathol.">
        <title>Molecular characterization of a Bacillus thuringiensis strain from Argentina, toxic against Lepidoptera and Coleoptera, based on its whole-genome and Cry protein analysis.</title>
        <authorList>
            <person name="Nicolas Lazarte J."/>
            <person name="Pia Valacco M."/>
            <person name="Moreno S."/>
            <person name="Salerno G.L."/>
            <person name="Beron C.M."/>
        </authorList>
    </citation>
    <scope>NUCLEOTIDE SEQUENCE</scope>
    <source>
        <strain evidence="2">FCC7</strain>
    </source>
</reference>
<evidence type="ECO:0000313" key="2">
    <source>
        <dbReference type="EMBL" id="MBN9901368.1"/>
    </source>
</evidence>
<sequence length="355" mass="40371">MISNLSIKGFKSINDLNLDLKNLTLLVGMNSSGKSTAIQSLLLAIQSLSFNNDSPLNGILVSLGDFKETRNYITNSKEIKIRLAAASEDNGIQINFSEKGGKVKTAKSIKNKELNKFLKYQNKHIRYLSSHRIGTRDLYEVNYSQITDMGFLGEYAIDYFEKYKSKLVHEDLIKNKEYSRTLESQVNYWLSYILNGEIKTTNIEGTDSVKAEYRIKNNRYFRPKNVGAGLSYIISIIITLLSSQPGNLNIIENPEIHLHPRAQSRLMEFMAFVSSADVKLIIETHSDHIFNGLRKSIYQQQLSSNDIATYYFDLDNEGISKVDKVSFNDEGKVIDQIEGLFDQFDEDLDILLGID</sequence>
<gene>
    <name evidence="2" type="ORF">FME64_29205</name>
</gene>
<dbReference type="InterPro" id="IPR014592">
    <property type="entry name" value="P-loop_UCP034888"/>
</dbReference>
<evidence type="ECO:0000259" key="1">
    <source>
        <dbReference type="Pfam" id="PF13304"/>
    </source>
</evidence>
<name>A0AAW4HYQ7_BACTU</name>
<dbReference type="PIRSF" id="PIRSF034888">
    <property type="entry name" value="P-loop_UCP034888"/>
    <property type="match status" value="1"/>
</dbReference>
<dbReference type="PANTHER" id="PTHR43581">
    <property type="entry name" value="ATP/GTP PHOSPHATASE"/>
    <property type="match status" value="1"/>
</dbReference>
<dbReference type="EMBL" id="VIXF01000006">
    <property type="protein sequence ID" value="MBN9901368.1"/>
    <property type="molecule type" value="Genomic_DNA"/>
</dbReference>
<dbReference type="InterPro" id="IPR027417">
    <property type="entry name" value="P-loop_NTPase"/>
</dbReference>
<dbReference type="AlphaFoldDB" id="A0AAW4HYQ7"/>
<accession>A0AAW4HYQ7</accession>
<dbReference type="SUPFAM" id="SSF52540">
    <property type="entry name" value="P-loop containing nucleoside triphosphate hydrolases"/>
    <property type="match status" value="1"/>
</dbReference>
<dbReference type="RefSeq" id="WP_206905975.1">
    <property type="nucleotide sequence ID" value="NZ_JAWUAH010000042.1"/>
</dbReference>
<dbReference type="GO" id="GO:0005524">
    <property type="term" value="F:ATP binding"/>
    <property type="evidence" value="ECO:0007669"/>
    <property type="project" value="InterPro"/>
</dbReference>
<feature type="domain" description="ATPase AAA-type core" evidence="1">
    <location>
        <begin position="23"/>
        <end position="289"/>
    </location>
</feature>